<evidence type="ECO:0000313" key="2">
    <source>
        <dbReference type="EMBL" id="MED6206841.1"/>
    </source>
</evidence>
<feature type="compositionally biased region" description="Low complexity" evidence="1">
    <location>
        <begin position="87"/>
        <end position="102"/>
    </location>
</feature>
<evidence type="ECO:0000256" key="1">
    <source>
        <dbReference type="SAM" id="MobiDB-lite"/>
    </source>
</evidence>
<reference evidence="2 3" key="1">
    <citation type="journal article" date="2023" name="Plants (Basel)">
        <title>Bridging the Gap: Combining Genomics and Transcriptomics Approaches to Understand Stylosanthes scabra, an Orphan Legume from the Brazilian Caatinga.</title>
        <authorList>
            <person name="Ferreira-Neto J.R.C."/>
            <person name="da Silva M.D."/>
            <person name="Binneck E."/>
            <person name="de Melo N.F."/>
            <person name="da Silva R.H."/>
            <person name="de Melo A.L.T.M."/>
            <person name="Pandolfi V."/>
            <person name="Bustamante F.O."/>
            <person name="Brasileiro-Vidal A.C."/>
            <person name="Benko-Iseppon A.M."/>
        </authorList>
    </citation>
    <scope>NUCLEOTIDE SEQUENCE [LARGE SCALE GENOMIC DNA]</scope>
    <source>
        <tissue evidence="2">Leaves</tissue>
    </source>
</reference>
<gene>
    <name evidence="2" type="ORF">PIB30_030401</name>
</gene>
<dbReference type="EMBL" id="JASCZI010241782">
    <property type="protein sequence ID" value="MED6206841.1"/>
    <property type="molecule type" value="Genomic_DNA"/>
</dbReference>
<accession>A0ABU6YAD1</accession>
<feature type="compositionally biased region" description="Low complexity" evidence="1">
    <location>
        <begin position="1"/>
        <end position="13"/>
    </location>
</feature>
<sequence length="116" mass="13008">MGNGTSTTSSSSKSKVHHHGHHVHYYANNKTRSRREQQHGFDGGAEAEFLENDEAFSEYIRRAKQNIRTVSYVGNSISNNYPATVDNNGGSSNNSNNNVENEMNNFRSLFGLLRRS</sequence>
<organism evidence="2 3">
    <name type="scientific">Stylosanthes scabra</name>
    <dbReference type="NCBI Taxonomy" id="79078"/>
    <lineage>
        <taxon>Eukaryota</taxon>
        <taxon>Viridiplantae</taxon>
        <taxon>Streptophyta</taxon>
        <taxon>Embryophyta</taxon>
        <taxon>Tracheophyta</taxon>
        <taxon>Spermatophyta</taxon>
        <taxon>Magnoliopsida</taxon>
        <taxon>eudicotyledons</taxon>
        <taxon>Gunneridae</taxon>
        <taxon>Pentapetalae</taxon>
        <taxon>rosids</taxon>
        <taxon>fabids</taxon>
        <taxon>Fabales</taxon>
        <taxon>Fabaceae</taxon>
        <taxon>Papilionoideae</taxon>
        <taxon>50 kb inversion clade</taxon>
        <taxon>dalbergioids sensu lato</taxon>
        <taxon>Dalbergieae</taxon>
        <taxon>Pterocarpus clade</taxon>
        <taxon>Stylosanthes</taxon>
    </lineage>
</organism>
<dbReference type="Proteomes" id="UP001341840">
    <property type="component" value="Unassembled WGS sequence"/>
</dbReference>
<feature type="region of interest" description="Disordered" evidence="1">
    <location>
        <begin position="1"/>
        <end position="45"/>
    </location>
</feature>
<feature type="compositionally biased region" description="Basic residues" evidence="1">
    <location>
        <begin position="14"/>
        <end position="24"/>
    </location>
</feature>
<feature type="region of interest" description="Disordered" evidence="1">
    <location>
        <begin position="80"/>
        <end position="102"/>
    </location>
</feature>
<proteinExistence type="predicted"/>
<evidence type="ECO:0000313" key="3">
    <source>
        <dbReference type="Proteomes" id="UP001341840"/>
    </source>
</evidence>
<keyword evidence="3" id="KW-1185">Reference proteome</keyword>
<name>A0ABU6YAD1_9FABA</name>
<protein>
    <submittedName>
        <fullName evidence="2">Uncharacterized protein</fullName>
    </submittedName>
</protein>
<comment type="caution">
    <text evidence="2">The sequence shown here is derived from an EMBL/GenBank/DDBJ whole genome shotgun (WGS) entry which is preliminary data.</text>
</comment>